<accession>A0ACC2WMR6</accession>
<evidence type="ECO:0000313" key="1">
    <source>
        <dbReference type="EMBL" id="KAJ9112455.1"/>
    </source>
</evidence>
<name>A0ACC2WMR6_9TREE</name>
<evidence type="ECO:0000313" key="2">
    <source>
        <dbReference type="Proteomes" id="UP001230649"/>
    </source>
</evidence>
<organism evidence="1 2">
    <name type="scientific">Naganishia adeliensis</name>
    <dbReference type="NCBI Taxonomy" id="92952"/>
    <lineage>
        <taxon>Eukaryota</taxon>
        <taxon>Fungi</taxon>
        <taxon>Dikarya</taxon>
        <taxon>Basidiomycota</taxon>
        <taxon>Agaricomycotina</taxon>
        <taxon>Tremellomycetes</taxon>
        <taxon>Filobasidiales</taxon>
        <taxon>Filobasidiaceae</taxon>
        <taxon>Naganishia</taxon>
    </lineage>
</organism>
<protein>
    <submittedName>
        <fullName evidence="1">Uncharacterized protein</fullName>
    </submittedName>
</protein>
<dbReference type="EMBL" id="JASBWS010000015">
    <property type="protein sequence ID" value="KAJ9112455.1"/>
    <property type="molecule type" value="Genomic_DNA"/>
</dbReference>
<proteinExistence type="predicted"/>
<comment type="caution">
    <text evidence="1">The sequence shown here is derived from an EMBL/GenBank/DDBJ whole genome shotgun (WGS) entry which is preliminary data.</text>
</comment>
<reference evidence="1" key="1">
    <citation type="submission" date="2023-04" db="EMBL/GenBank/DDBJ databases">
        <title>Draft Genome sequencing of Naganishia species isolated from polar environments using Oxford Nanopore Technology.</title>
        <authorList>
            <person name="Leo P."/>
            <person name="Venkateswaran K."/>
        </authorList>
    </citation>
    <scope>NUCLEOTIDE SEQUENCE</scope>
    <source>
        <strain evidence="1">MNA-CCFEE 5262</strain>
    </source>
</reference>
<sequence length="169" mass="18227">MAMRKYLEKQESDGKPESYETAKEIIAAIAGAEADKLIETKGLTEVDQLRARHQAEGNAKRALAQSGQFGGAQYEPRSFEQSRYGGGGGGGYDNNYGGERREEHHRHGRGGEGGGFDGRGGFPGDQEMRGGRMEGEGYGEGRRGEYEGQGGYQGQGQGGYGGGYDDRRY</sequence>
<keyword evidence="2" id="KW-1185">Reference proteome</keyword>
<gene>
    <name evidence="1" type="ORF">QFC20_002243</name>
</gene>
<dbReference type="Proteomes" id="UP001230649">
    <property type="component" value="Unassembled WGS sequence"/>
</dbReference>